<dbReference type="SUPFAM" id="SSF56112">
    <property type="entry name" value="Protein kinase-like (PK-like)"/>
    <property type="match status" value="1"/>
</dbReference>
<sequence>MAAISVPPRPYDATAVRPGWADLPTELRTAIAARLGDRVNWASTAGGGFTRGFAAVLQTVAGDRVFVKAASLIDQRHLSDWYAREAAITAVLPAELAVARPRWTLTAAGYFVICLDAIDGRMPGLPWVPAELDATLAAYATVADALRKPPPGLVGLGAPRLDELVRADLAWWGELVAGRETLPNLPDVARHRLPELAALEARLPGYTRSTSMIHGDLRVDNVLLSASGAAWFCDWTWLCFGPAWFDLAGLLVTAYASGLDADELFGSHPAAYDAPPDGLDAALAALSGYWLVRAAAGPSTGSPHIRAHQRWSAEMSLGWLAGRQGWR</sequence>
<evidence type="ECO:0000259" key="1">
    <source>
        <dbReference type="Pfam" id="PF01636"/>
    </source>
</evidence>
<reference evidence="2 3" key="1">
    <citation type="submission" date="2020-11" db="EMBL/GenBank/DDBJ databases">
        <title>A novel isolate from a Black sea contaminated sediment with potential to produce alkanes: Plantactinospora alkalitolerans sp. nov.</title>
        <authorList>
            <person name="Carro L."/>
            <person name="Veyisoglu A."/>
            <person name="Guven K."/>
            <person name="Schumann P."/>
            <person name="Klenk H.-P."/>
            <person name="Sahin N."/>
        </authorList>
    </citation>
    <scope>NUCLEOTIDE SEQUENCE [LARGE SCALE GENOMIC DNA]</scope>
    <source>
        <strain evidence="2 3">S1510</strain>
    </source>
</reference>
<protein>
    <submittedName>
        <fullName evidence="2">Phosphotransferase</fullName>
    </submittedName>
</protein>
<evidence type="ECO:0000313" key="2">
    <source>
        <dbReference type="EMBL" id="MBF9133107.1"/>
    </source>
</evidence>
<name>A0ABS0H4Q8_9ACTN</name>
<dbReference type="InterPro" id="IPR011009">
    <property type="entry name" value="Kinase-like_dom_sf"/>
</dbReference>
<dbReference type="InterPro" id="IPR002575">
    <property type="entry name" value="Aminoglycoside_PTrfase"/>
</dbReference>
<gene>
    <name evidence="2" type="ORF">I0C86_29705</name>
</gene>
<feature type="domain" description="Aminoglycoside phosphotransferase" evidence="1">
    <location>
        <begin position="78"/>
        <end position="256"/>
    </location>
</feature>
<dbReference type="Pfam" id="PF01636">
    <property type="entry name" value="APH"/>
    <property type="match status" value="1"/>
</dbReference>
<dbReference type="EMBL" id="JADPUN010000258">
    <property type="protein sequence ID" value="MBF9133107.1"/>
    <property type="molecule type" value="Genomic_DNA"/>
</dbReference>
<dbReference type="Proteomes" id="UP000638560">
    <property type="component" value="Unassembled WGS sequence"/>
</dbReference>
<evidence type="ECO:0000313" key="3">
    <source>
        <dbReference type="Proteomes" id="UP000638560"/>
    </source>
</evidence>
<keyword evidence="3" id="KW-1185">Reference proteome</keyword>
<dbReference type="RefSeq" id="WP_196204624.1">
    <property type="nucleotide sequence ID" value="NZ_JADPUN010000258.1"/>
</dbReference>
<dbReference type="Gene3D" id="3.90.1200.10">
    <property type="match status" value="1"/>
</dbReference>
<proteinExistence type="predicted"/>
<organism evidence="2 3">
    <name type="scientific">Plantactinospora alkalitolerans</name>
    <dbReference type="NCBI Taxonomy" id="2789879"/>
    <lineage>
        <taxon>Bacteria</taxon>
        <taxon>Bacillati</taxon>
        <taxon>Actinomycetota</taxon>
        <taxon>Actinomycetes</taxon>
        <taxon>Micromonosporales</taxon>
        <taxon>Micromonosporaceae</taxon>
        <taxon>Plantactinospora</taxon>
    </lineage>
</organism>
<accession>A0ABS0H4Q8</accession>
<comment type="caution">
    <text evidence="2">The sequence shown here is derived from an EMBL/GenBank/DDBJ whole genome shotgun (WGS) entry which is preliminary data.</text>
</comment>